<accession>A0A9N8PII2</accession>
<name>A0A9N8PII2_9PEZI</name>
<evidence type="ECO:0000256" key="2">
    <source>
        <dbReference type="SAM" id="Phobius"/>
    </source>
</evidence>
<evidence type="ECO:0000313" key="3">
    <source>
        <dbReference type="EMBL" id="CAD0097487.1"/>
    </source>
</evidence>
<sequence length="563" mass="63247">MSSKISRRSLSPMDHTSNQDGDQQLPDLTWIMVTNPHQSKDKEMMRNVRIKVMNDYLTKERRNPNSTDARVRHTIKRSKTSTSPETRKKSYLTGTRSQSPRAKDSAINSAPSSPETTHMPTHSEADIESLGDTDSMALISNTIPNVRLAGIGAKLDVFNATPRFDGENIDVLMLKYNCTQAMCKKWVPMLFAGQATFLSTLCISSAYLDMMHMDFSHTLTANSIESVRTLTVREQTVQLIGKRLSDPETCCNDANIVSVVHLLFGEMIVACPLALQWHEDGLHTMVEYREGLDNLGGNGLLASMVTIQFFEVSVLRESRPRQQYLDYARRISDLSTQSRVSAVPETPLYYSTGLHHTLARTRRCSEDTLDLINYIRDLTQAVVHLADASAADSPDSGTFGPQEARRTYTELEIQALHRKKHKAVEQIVALKPRDDPVYEALRLCALLYATAIHCNMPLSITARSFPSKIVIQIRDNLLRTDLSNCWDSMVGMLFWCTIITGAACNDADDDDIEVLATKKWMVAHAIRSSILLLFQHTHAMVRMLRTILVVQKVLRCSAEEAEI</sequence>
<organism evidence="3 4">
    <name type="scientific">Aureobasidium mustum</name>
    <dbReference type="NCBI Taxonomy" id="2773714"/>
    <lineage>
        <taxon>Eukaryota</taxon>
        <taxon>Fungi</taxon>
        <taxon>Dikarya</taxon>
        <taxon>Ascomycota</taxon>
        <taxon>Pezizomycotina</taxon>
        <taxon>Dothideomycetes</taxon>
        <taxon>Dothideomycetidae</taxon>
        <taxon>Dothideales</taxon>
        <taxon>Saccotheciaceae</taxon>
        <taxon>Aureobasidium</taxon>
    </lineage>
</organism>
<dbReference type="PANTHER" id="PTHR37540">
    <property type="entry name" value="TRANSCRIPTION FACTOR (ACR-2), PUTATIVE-RELATED-RELATED"/>
    <property type="match status" value="1"/>
</dbReference>
<keyword evidence="2" id="KW-0812">Transmembrane</keyword>
<feature type="compositionally biased region" description="Polar residues" evidence="1">
    <location>
        <begin position="92"/>
        <end position="120"/>
    </location>
</feature>
<feature type="region of interest" description="Disordered" evidence="1">
    <location>
        <begin position="1"/>
        <end position="28"/>
    </location>
</feature>
<evidence type="ECO:0000256" key="1">
    <source>
        <dbReference type="SAM" id="MobiDB-lite"/>
    </source>
</evidence>
<reference evidence="3" key="1">
    <citation type="submission" date="2020-06" db="EMBL/GenBank/DDBJ databases">
        <authorList>
            <person name="Onetto C."/>
        </authorList>
    </citation>
    <scope>NUCLEOTIDE SEQUENCE</scope>
</reference>
<keyword evidence="2" id="KW-0472">Membrane</keyword>
<comment type="caution">
    <text evidence="3">The sequence shown here is derived from an EMBL/GenBank/DDBJ whole genome shotgun (WGS) entry which is preliminary data.</text>
</comment>
<dbReference type="OrthoDB" id="4159781at2759"/>
<dbReference type="PANTHER" id="PTHR37540:SF5">
    <property type="entry name" value="TRANSCRIPTION FACTOR DOMAIN-CONTAINING PROTEIN"/>
    <property type="match status" value="1"/>
</dbReference>
<feature type="non-terminal residue" evidence="3">
    <location>
        <position position="563"/>
    </location>
</feature>
<dbReference type="Proteomes" id="UP000714618">
    <property type="component" value="Unassembled WGS sequence"/>
</dbReference>
<keyword evidence="2" id="KW-1133">Transmembrane helix</keyword>
<evidence type="ECO:0008006" key="5">
    <source>
        <dbReference type="Google" id="ProtNLM"/>
    </source>
</evidence>
<feature type="region of interest" description="Disordered" evidence="1">
    <location>
        <begin position="55"/>
        <end position="123"/>
    </location>
</feature>
<dbReference type="EMBL" id="CAIJEO010000008">
    <property type="protein sequence ID" value="CAD0097487.1"/>
    <property type="molecule type" value="Genomic_DNA"/>
</dbReference>
<gene>
    <name evidence="3" type="ORF">AWRI4233_LOCUS6311</name>
</gene>
<proteinExistence type="predicted"/>
<dbReference type="AlphaFoldDB" id="A0A9N8PII2"/>
<keyword evidence="4" id="KW-1185">Reference proteome</keyword>
<protein>
    <recommendedName>
        <fullName evidence="5">Tachykinin family protein</fullName>
    </recommendedName>
</protein>
<feature type="transmembrane region" description="Helical" evidence="2">
    <location>
        <begin position="186"/>
        <end position="208"/>
    </location>
</feature>
<evidence type="ECO:0000313" key="4">
    <source>
        <dbReference type="Proteomes" id="UP000714618"/>
    </source>
</evidence>